<evidence type="ECO:0008006" key="2">
    <source>
        <dbReference type="Google" id="ProtNLM"/>
    </source>
</evidence>
<organism evidence="1">
    <name type="scientific">Sesamum radiatum</name>
    <name type="common">Black benniseed</name>
    <dbReference type="NCBI Taxonomy" id="300843"/>
    <lineage>
        <taxon>Eukaryota</taxon>
        <taxon>Viridiplantae</taxon>
        <taxon>Streptophyta</taxon>
        <taxon>Embryophyta</taxon>
        <taxon>Tracheophyta</taxon>
        <taxon>Spermatophyta</taxon>
        <taxon>Magnoliopsida</taxon>
        <taxon>eudicotyledons</taxon>
        <taxon>Gunneridae</taxon>
        <taxon>Pentapetalae</taxon>
        <taxon>asterids</taxon>
        <taxon>lamiids</taxon>
        <taxon>Lamiales</taxon>
        <taxon>Pedaliaceae</taxon>
        <taxon>Sesamum</taxon>
    </lineage>
</organism>
<dbReference type="InterPro" id="IPR036691">
    <property type="entry name" value="Endo/exonu/phosph_ase_sf"/>
</dbReference>
<dbReference type="SUPFAM" id="SSF56219">
    <property type="entry name" value="DNase I-like"/>
    <property type="match status" value="1"/>
</dbReference>
<evidence type="ECO:0000313" key="1">
    <source>
        <dbReference type="EMBL" id="KAL0340378.1"/>
    </source>
</evidence>
<accession>A0AAW2NB82</accession>
<dbReference type="PANTHER" id="PTHR33710:SF71">
    <property type="entry name" value="ENDONUCLEASE_EXONUCLEASE_PHOSPHATASE DOMAIN-CONTAINING PROTEIN"/>
    <property type="match status" value="1"/>
</dbReference>
<proteinExistence type="predicted"/>
<dbReference type="PANTHER" id="PTHR33710">
    <property type="entry name" value="BNAC02G09200D PROTEIN"/>
    <property type="match status" value="1"/>
</dbReference>
<comment type="caution">
    <text evidence="1">The sequence shown here is derived from an EMBL/GenBank/DDBJ whole genome shotgun (WGS) entry which is preliminary data.</text>
</comment>
<dbReference type="AlphaFoldDB" id="A0AAW2NB82"/>
<gene>
    <name evidence="1" type="ORF">Sradi_4554600</name>
</gene>
<protein>
    <recommendedName>
        <fullName evidence="2">Endonuclease/exonuclease/phosphatase</fullName>
    </recommendedName>
</protein>
<name>A0AAW2NB82_SESRA</name>
<sequence length="240" mass="27697">MELSGIKGSLDNLGSWIIRAFNPDLVFVAEINQFPRPWLCVKDFNEILGQSKKSGGPQHHAWQMRKFRSTLVDCGFSDLGCLGELFMWSNRHPYSNTILECLDRAYANGGWSQLFLSNKVSHILMSCSNHKAPIIHVKMTQKFSIGRGRLSRFEATWLQSEQYEVVAEANWNQLLISNSSHGLTGWRRKGNRGNKHRVENLKKRLSVILSRTLTQELQEEPSSIRKELESITTYEEKMWR</sequence>
<dbReference type="Gene3D" id="3.60.10.10">
    <property type="entry name" value="Endonuclease/exonuclease/phosphatase"/>
    <property type="match status" value="1"/>
</dbReference>
<dbReference type="EMBL" id="JACGWJ010000020">
    <property type="protein sequence ID" value="KAL0340378.1"/>
    <property type="molecule type" value="Genomic_DNA"/>
</dbReference>
<reference evidence="1" key="2">
    <citation type="journal article" date="2024" name="Plant">
        <title>Genomic evolution and insights into agronomic trait innovations of Sesamum species.</title>
        <authorList>
            <person name="Miao H."/>
            <person name="Wang L."/>
            <person name="Qu L."/>
            <person name="Liu H."/>
            <person name="Sun Y."/>
            <person name="Le M."/>
            <person name="Wang Q."/>
            <person name="Wei S."/>
            <person name="Zheng Y."/>
            <person name="Lin W."/>
            <person name="Duan Y."/>
            <person name="Cao H."/>
            <person name="Xiong S."/>
            <person name="Wang X."/>
            <person name="Wei L."/>
            <person name="Li C."/>
            <person name="Ma Q."/>
            <person name="Ju M."/>
            <person name="Zhao R."/>
            <person name="Li G."/>
            <person name="Mu C."/>
            <person name="Tian Q."/>
            <person name="Mei H."/>
            <person name="Zhang T."/>
            <person name="Gao T."/>
            <person name="Zhang H."/>
        </authorList>
    </citation>
    <scope>NUCLEOTIDE SEQUENCE</scope>
    <source>
        <strain evidence="1">G02</strain>
    </source>
</reference>
<reference evidence="1" key="1">
    <citation type="submission" date="2020-06" db="EMBL/GenBank/DDBJ databases">
        <authorList>
            <person name="Li T."/>
            <person name="Hu X."/>
            <person name="Zhang T."/>
            <person name="Song X."/>
            <person name="Zhang H."/>
            <person name="Dai N."/>
            <person name="Sheng W."/>
            <person name="Hou X."/>
            <person name="Wei L."/>
        </authorList>
    </citation>
    <scope>NUCLEOTIDE SEQUENCE</scope>
    <source>
        <strain evidence="1">G02</strain>
        <tissue evidence="1">Leaf</tissue>
    </source>
</reference>